<evidence type="ECO:0000313" key="3">
    <source>
        <dbReference type="Proteomes" id="UP000186817"/>
    </source>
</evidence>
<accession>A0A1Q9CWB9</accession>
<name>A0A1Q9CWB9_SYMMI</name>
<proteinExistence type="predicted"/>
<sequence>MRKKGEQSITSHSCRPCRCLRCLSFPPAGVPFLEEDAVPMPARKASSRQGSTMSMTAVETEKTEAEEEWETLSQLNTRLGEQKVELRKRQQEEDAAKLLLAKKKLAASQIQGGCSAQRRAL</sequence>
<dbReference type="Proteomes" id="UP000186817">
    <property type="component" value="Unassembled WGS sequence"/>
</dbReference>
<evidence type="ECO:0000313" key="2">
    <source>
        <dbReference type="EMBL" id="OLP87185.1"/>
    </source>
</evidence>
<reference evidence="2 3" key="1">
    <citation type="submission" date="2016-02" db="EMBL/GenBank/DDBJ databases">
        <title>Genome analysis of coral dinoflagellate symbionts highlights evolutionary adaptations to a symbiotic lifestyle.</title>
        <authorList>
            <person name="Aranda M."/>
            <person name="Li Y."/>
            <person name="Liew Y.J."/>
            <person name="Baumgarten S."/>
            <person name="Simakov O."/>
            <person name="Wilson M."/>
            <person name="Piel J."/>
            <person name="Ashoor H."/>
            <person name="Bougouffa S."/>
            <person name="Bajic V.B."/>
            <person name="Ryu T."/>
            <person name="Ravasi T."/>
            <person name="Bayer T."/>
            <person name="Micklem G."/>
            <person name="Kim H."/>
            <person name="Bhak J."/>
            <person name="Lajeunesse T.C."/>
            <person name="Voolstra C.R."/>
        </authorList>
    </citation>
    <scope>NUCLEOTIDE SEQUENCE [LARGE SCALE GENOMIC DNA]</scope>
    <source>
        <strain evidence="2 3">CCMP2467</strain>
    </source>
</reference>
<gene>
    <name evidence="2" type="ORF">AK812_SmicGene31611</name>
</gene>
<feature type="region of interest" description="Disordered" evidence="1">
    <location>
        <begin position="41"/>
        <end position="67"/>
    </location>
</feature>
<protein>
    <submittedName>
        <fullName evidence="2">Uncharacterized protein</fullName>
    </submittedName>
</protein>
<keyword evidence="3" id="KW-1185">Reference proteome</keyword>
<dbReference type="AlphaFoldDB" id="A0A1Q9CWB9"/>
<dbReference type="EMBL" id="LSRX01000875">
    <property type="protein sequence ID" value="OLP87185.1"/>
    <property type="molecule type" value="Genomic_DNA"/>
</dbReference>
<organism evidence="2 3">
    <name type="scientific">Symbiodinium microadriaticum</name>
    <name type="common">Dinoflagellate</name>
    <name type="synonym">Zooxanthella microadriatica</name>
    <dbReference type="NCBI Taxonomy" id="2951"/>
    <lineage>
        <taxon>Eukaryota</taxon>
        <taxon>Sar</taxon>
        <taxon>Alveolata</taxon>
        <taxon>Dinophyceae</taxon>
        <taxon>Suessiales</taxon>
        <taxon>Symbiodiniaceae</taxon>
        <taxon>Symbiodinium</taxon>
    </lineage>
</organism>
<comment type="caution">
    <text evidence="2">The sequence shown here is derived from an EMBL/GenBank/DDBJ whole genome shotgun (WGS) entry which is preliminary data.</text>
</comment>
<evidence type="ECO:0000256" key="1">
    <source>
        <dbReference type="SAM" id="MobiDB-lite"/>
    </source>
</evidence>